<dbReference type="AlphaFoldDB" id="A0A4R6V6H0"/>
<evidence type="ECO:0000313" key="2">
    <source>
        <dbReference type="EMBL" id="TDQ54782.1"/>
    </source>
</evidence>
<keyword evidence="3" id="KW-1185">Reference proteome</keyword>
<evidence type="ECO:0000313" key="3">
    <source>
        <dbReference type="Proteomes" id="UP000295281"/>
    </source>
</evidence>
<feature type="compositionally biased region" description="Polar residues" evidence="1">
    <location>
        <begin position="1"/>
        <end position="19"/>
    </location>
</feature>
<dbReference type="OrthoDB" id="3369896at2"/>
<gene>
    <name evidence="2" type="ORF">EV190_10198</name>
</gene>
<protein>
    <submittedName>
        <fullName evidence="2">Uncharacterized protein</fullName>
    </submittedName>
</protein>
<dbReference type="EMBL" id="SNYN01000001">
    <property type="protein sequence ID" value="TDQ54782.1"/>
    <property type="molecule type" value="Genomic_DNA"/>
</dbReference>
<sequence length="105" mass="11478">MDSENISCSQVTGSISSGETLRITGEEESNGVSTTHWAESARWEGLADDTAGWARSGYEGFLETGIELGEINFDLWVDQQNRPVILSRKTAPTRRDCSNAGSRSH</sequence>
<comment type="caution">
    <text evidence="2">The sequence shown here is derived from an EMBL/GenBank/DDBJ whole genome shotgun (WGS) entry which is preliminary data.</text>
</comment>
<dbReference type="RefSeq" id="WP_133739410.1">
    <property type="nucleotide sequence ID" value="NZ_SNYN01000001.1"/>
</dbReference>
<evidence type="ECO:0000256" key="1">
    <source>
        <dbReference type="SAM" id="MobiDB-lite"/>
    </source>
</evidence>
<reference evidence="2 3" key="1">
    <citation type="submission" date="2019-03" db="EMBL/GenBank/DDBJ databases">
        <title>Genomic Encyclopedia of Type Strains, Phase IV (KMG-IV): sequencing the most valuable type-strain genomes for metagenomic binning, comparative biology and taxonomic classification.</title>
        <authorList>
            <person name="Goeker M."/>
        </authorList>
    </citation>
    <scope>NUCLEOTIDE SEQUENCE [LARGE SCALE GENOMIC DNA]</scope>
    <source>
        <strain evidence="2 3">DSM 46770</strain>
    </source>
</reference>
<dbReference type="Proteomes" id="UP000295281">
    <property type="component" value="Unassembled WGS sequence"/>
</dbReference>
<accession>A0A4R6V6H0</accession>
<proteinExistence type="predicted"/>
<name>A0A4R6V6H0_9ACTN</name>
<organism evidence="2 3">
    <name type="scientific">Actinorugispora endophytica</name>
    <dbReference type="NCBI Taxonomy" id="1605990"/>
    <lineage>
        <taxon>Bacteria</taxon>
        <taxon>Bacillati</taxon>
        <taxon>Actinomycetota</taxon>
        <taxon>Actinomycetes</taxon>
        <taxon>Streptosporangiales</taxon>
        <taxon>Nocardiopsidaceae</taxon>
        <taxon>Actinorugispora</taxon>
    </lineage>
</organism>
<feature type="region of interest" description="Disordered" evidence="1">
    <location>
        <begin position="1"/>
        <end position="37"/>
    </location>
</feature>